<evidence type="ECO:0000313" key="2">
    <source>
        <dbReference type="Proteomes" id="UP000242084"/>
    </source>
</evidence>
<name>A0A240A2H5_9STAP</name>
<dbReference type="RefSeq" id="WP_095089410.1">
    <property type="nucleotide sequence ID" value="NZ_BMDM01000001.1"/>
</dbReference>
<dbReference type="PANTHER" id="PTHR30087:SF1">
    <property type="entry name" value="HYPOTHETICAL CYTOSOLIC PROTEIN"/>
    <property type="match status" value="1"/>
</dbReference>
<dbReference type="OrthoDB" id="9797779at2"/>
<protein>
    <submittedName>
        <fullName evidence="1">Uncharacterized conserved protein</fullName>
    </submittedName>
</protein>
<dbReference type="Pfam" id="PF04463">
    <property type="entry name" value="2-thiour_desulf"/>
    <property type="match status" value="1"/>
</dbReference>
<accession>A0A240A2H5</accession>
<gene>
    <name evidence="1" type="ORF">SAMEA4384403_02130</name>
</gene>
<dbReference type="PANTHER" id="PTHR30087">
    <property type="entry name" value="INNER MEMBRANE PROTEIN"/>
    <property type="match status" value="1"/>
</dbReference>
<proteinExistence type="predicted"/>
<organism evidence="1 2">
    <name type="scientific">Mammaliicoccus stepanovicii</name>
    <dbReference type="NCBI Taxonomy" id="643214"/>
    <lineage>
        <taxon>Bacteria</taxon>
        <taxon>Bacillati</taxon>
        <taxon>Bacillota</taxon>
        <taxon>Bacilli</taxon>
        <taxon>Bacillales</taxon>
        <taxon>Staphylococcaceae</taxon>
        <taxon>Mammaliicoccus</taxon>
    </lineage>
</organism>
<evidence type="ECO:0000313" key="1">
    <source>
        <dbReference type="EMBL" id="SNV77469.1"/>
    </source>
</evidence>
<sequence>MIVISACLVGERVRYDGDHKLNLYLKSLIDDKKAVSVCPEILGGLQVPREPAEIEGGDGFDVWQNKAYVKTISGHDVTDQFKEGAKRTLSIMKHLNASKVILKSGSPSCGLSDIYDGTFTGNKKEGVGITTALLKLNNIDVYDETSIPTTFDNHEF</sequence>
<reference evidence="1 2" key="1">
    <citation type="submission" date="2017-06" db="EMBL/GenBank/DDBJ databases">
        <authorList>
            <consortium name="Pathogen Informatics"/>
        </authorList>
    </citation>
    <scope>NUCLEOTIDE SEQUENCE [LARGE SCALE GENOMIC DNA]</scope>
    <source>
        <strain evidence="1 2">NCTC13839</strain>
    </source>
</reference>
<keyword evidence="2" id="KW-1185">Reference proteome</keyword>
<dbReference type="InterPro" id="IPR007553">
    <property type="entry name" value="2-thiour_desulf"/>
</dbReference>
<dbReference type="EMBL" id="LT906462">
    <property type="protein sequence ID" value="SNV77469.1"/>
    <property type="molecule type" value="Genomic_DNA"/>
</dbReference>
<dbReference type="AlphaFoldDB" id="A0A240A2H5"/>
<dbReference type="KEGG" id="sste:SAMEA4384403_2130"/>
<dbReference type="Proteomes" id="UP000242084">
    <property type="component" value="Chromosome 1"/>
</dbReference>